<dbReference type="Gene3D" id="1.10.10.10">
    <property type="entry name" value="Winged helix-like DNA-binding domain superfamily/Winged helix DNA-binding domain"/>
    <property type="match status" value="1"/>
</dbReference>
<dbReference type="AlphaFoldDB" id="A0A1L5PST5"/>
<sequence>MKPPTSDDITRKLQHGHFPQRATQVSPTDPDCDTPMVVTLEQLRPYEHNPRFIRNPLYEELKASIRDRGLDQPPSITRRPGEPQFIIRNGGNTRLSILGELWQETRDDRFFRIHCLFRPWQSELHTLLGHLAESDLHGQLTFIERALAVAKFRDMLLVDGGSLSQRELAAQLSAGGYPISQSHISRMLDTLEHLLPAIPQTLYAGLGRPSIERTLNLRRRAESVWNRYVATRLDFTALWLEVLSTFDCTAAELDTAELQDELLAHMAKSLDQSPRLLALELFQDSGQASRQPLTPDRSLPSPQGVGQDTDTTSGSEPEAPTGLHSPELVCPPQPADRQPEQADLKQPPAVTREQVRTPTAPPPAQSANLGNAGLQSSPGSLDTIWPIPPALEDLVRLRQACAQLASELAGYANAPHMVCATEEGLGFSLAPDTAAPSTPHRTGIQLLLGALLRVQDDVAWEQRQQLPAALFGQLLLGVYDLPLIERPALAIGIERLPDPQLAQLFSLIRLSRRLIELTLSSTR</sequence>
<dbReference type="InterPro" id="IPR022304">
    <property type="entry name" value="ICE_PFGI_1_ParB"/>
</dbReference>
<protein>
    <submittedName>
        <fullName evidence="2">Chromosome partitioning protein ParB</fullName>
    </submittedName>
</protein>
<evidence type="ECO:0000313" key="3">
    <source>
        <dbReference type="Proteomes" id="UP000185146"/>
    </source>
</evidence>
<dbReference type="SUPFAM" id="SSF110849">
    <property type="entry name" value="ParB/Sulfiredoxin"/>
    <property type="match status" value="1"/>
</dbReference>
<dbReference type="SUPFAM" id="SSF46785">
    <property type="entry name" value="Winged helix' DNA-binding domain"/>
    <property type="match status" value="1"/>
</dbReference>
<evidence type="ECO:0000313" key="2">
    <source>
        <dbReference type="EMBL" id="APO83244.1"/>
    </source>
</evidence>
<dbReference type="InterPro" id="IPR036388">
    <property type="entry name" value="WH-like_DNA-bd_sf"/>
</dbReference>
<feature type="region of interest" description="Disordered" evidence="1">
    <location>
        <begin position="1"/>
        <end position="32"/>
    </location>
</feature>
<evidence type="ECO:0000256" key="1">
    <source>
        <dbReference type="SAM" id="MobiDB-lite"/>
    </source>
</evidence>
<dbReference type="InterPro" id="IPR036390">
    <property type="entry name" value="WH_DNA-bd_sf"/>
</dbReference>
<accession>A0A1L5PST5</accession>
<gene>
    <name evidence="2" type="ORF">BL240_18045</name>
</gene>
<organism evidence="2 3">
    <name type="scientific">Pseudomonas putida</name>
    <name type="common">Arthrobacter siderocapsulatus</name>
    <dbReference type="NCBI Taxonomy" id="303"/>
    <lineage>
        <taxon>Bacteria</taxon>
        <taxon>Pseudomonadati</taxon>
        <taxon>Pseudomonadota</taxon>
        <taxon>Gammaproteobacteria</taxon>
        <taxon>Pseudomonadales</taxon>
        <taxon>Pseudomonadaceae</taxon>
        <taxon>Pseudomonas</taxon>
    </lineage>
</organism>
<proteinExistence type="predicted"/>
<feature type="compositionally biased region" description="Polar residues" evidence="1">
    <location>
        <begin position="300"/>
        <end position="315"/>
    </location>
</feature>
<name>A0A1L5PST5_PSEPU</name>
<reference evidence="2 3" key="1">
    <citation type="submission" date="2016-12" db="EMBL/GenBank/DDBJ databases">
        <title>Draft Genome Sequence of Mercury Resistant Pseudomonas DRA525.</title>
        <authorList>
            <person name="Drace K.M."/>
        </authorList>
    </citation>
    <scope>NUCLEOTIDE SEQUENCE [LARGE SCALE GENOMIC DNA]</scope>
    <source>
        <strain evidence="2 3">DRA525</strain>
    </source>
</reference>
<dbReference type="RefSeq" id="WP_075045756.1">
    <property type="nucleotide sequence ID" value="NZ_CP018743.1"/>
</dbReference>
<dbReference type="EMBL" id="CP018743">
    <property type="protein sequence ID" value="APO83244.1"/>
    <property type="molecule type" value="Genomic_DNA"/>
</dbReference>
<feature type="region of interest" description="Disordered" evidence="1">
    <location>
        <begin position="287"/>
        <end position="377"/>
    </location>
</feature>
<dbReference type="InterPro" id="IPR036086">
    <property type="entry name" value="ParB/Sulfiredoxin_sf"/>
</dbReference>
<dbReference type="NCBIfam" id="TIGR03764">
    <property type="entry name" value="ICE_PFGI_1_parB"/>
    <property type="match status" value="1"/>
</dbReference>
<dbReference type="Proteomes" id="UP000185146">
    <property type="component" value="Chromosome"/>
</dbReference>
<feature type="compositionally biased region" description="Polar residues" evidence="1">
    <location>
        <begin position="365"/>
        <end position="377"/>
    </location>
</feature>